<feature type="domain" description="Glycoside hydrolase family 20 catalytic" evidence="10">
    <location>
        <begin position="212"/>
        <end position="542"/>
    </location>
</feature>
<comment type="catalytic activity">
    <reaction evidence="1">
        <text>Hydrolysis of terminal non-reducing N-acetyl-D-hexosamine residues in N-acetyl-beta-D-hexosaminides.</text>
        <dbReference type="EC" id="3.2.1.52"/>
    </reaction>
</comment>
<dbReference type="EC" id="3.2.1.52" evidence="3"/>
<dbReference type="AlphaFoldDB" id="A0A9P5MPW5"/>
<dbReference type="GO" id="GO:0016020">
    <property type="term" value="C:membrane"/>
    <property type="evidence" value="ECO:0007669"/>
    <property type="project" value="TreeGrafter"/>
</dbReference>
<gene>
    <name evidence="12" type="ORF">DFH94DRAFT_811375</name>
</gene>
<keyword evidence="6" id="KW-0325">Glycoprotein</keyword>
<keyword evidence="5" id="KW-0378">Hydrolase</keyword>
<feature type="non-terminal residue" evidence="12">
    <location>
        <position position="587"/>
    </location>
</feature>
<reference evidence="12" key="2">
    <citation type="journal article" date="2020" name="Nat. Commun.">
        <title>Large-scale genome sequencing of mycorrhizal fungi provides insights into the early evolution of symbiotic traits.</title>
        <authorList>
            <person name="Miyauchi S."/>
            <person name="Kiss E."/>
            <person name="Kuo A."/>
            <person name="Drula E."/>
            <person name="Kohler A."/>
            <person name="Sanchez-Garcia M."/>
            <person name="Morin E."/>
            <person name="Andreopoulos B."/>
            <person name="Barry K.W."/>
            <person name="Bonito G."/>
            <person name="Buee M."/>
            <person name="Carver A."/>
            <person name="Chen C."/>
            <person name="Cichocki N."/>
            <person name="Clum A."/>
            <person name="Culley D."/>
            <person name="Crous P.W."/>
            <person name="Fauchery L."/>
            <person name="Girlanda M."/>
            <person name="Hayes R.D."/>
            <person name="Keri Z."/>
            <person name="LaButti K."/>
            <person name="Lipzen A."/>
            <person name="Lombard V."/>
            <person name="Magnuson J."/>
            <person name="Maillard F."/>
            <person name="Murat C."/>
            <person name="Nolan M."/>
            <person name="Ohm R.A."/>
            <person name="Pangilinan J."/>
            <person name="Pereira M.F."/>
            <person name="Perotto S."/>
            <person name="Peter M."/>
            <person name="Pfister S."/>
            <person name="Riley R."/>
            <person name="Sitrit Y."/>
            <person name="Stielow J.B."/>
            <person name="Szollosi G."/>
            <person name="Zifcakova L."/>
            <person name="Stursova M."/>
            <person name="Spatafora J.W."/>
            <person name="Tedersoo L."/>
            <person name="Vaario L.M."/>
            <person name="Yamada A."/>
            <person name="Yan M."/>
            <person name="Wang P."/>
            <person name="Xu J."/>
            <person name="Bruns T."/>
            <person name="Baldrian P."/>
            <person name="Vilgalys R."/>
            <person name="Dunand C."/>
            <person name="Henrissat B."/>
            <person name="Grigoriev I.V."/>
            <person name="Hibbett D."/>
            <person name="Nagy L.G."/>
            <person name="Martin F.M."/>
        </authorList>
    </citation>
    <scope>NUCLEOTIDE SEQUENCE</scope>
    <source>
        <strain evidence="12">Prilba</strain>
    </source>
</reference>
<dbReference type="Proteomes" id="UP000759537">
    <property type="component" value="Unassembled WGS sequence"/>
</dbReference>
<evidence type="ECO:0000313" key="13">
    <source>
        <dbReference type="Proteomes" id="UP000759537"/>
    </source>
</evidence>
<dbReference type="InterPro" id="IPR025705">
    <property type="entry name" value="Beta_hexosaminidase_sua/sub"/>
</dbReference>
<dbReference type="PANTHER" id="PTHR22600:SF26">
    <property type="entry name" value="BETA-N-ACETYLHEXOSAMINIDASE"/>
    <property type="match status" value="1"/>
</dbReference>
<feature type="active site" description="Proton donor" evidence="8">
    <location>
        <position position="371"/>
    </location>
</feature>
<reference evidence="12" key="1">
    <citation type="submission" date="2019-10" db="EMBL/GenBank/DDBJ databases">
        <authorList>
            <consortium name="DOE Joint Genome Institute"/>
            <person name="Kuo A."/>
            <person name="Miyauchi S."/>
            <person name="Kiss E."/>
            <person name="Drula E."/>
            <person name="Kohler A."/>
            <person name="Sanchez-Garcia M."/>
            <person name="Andreopoulos B."/>
            <person name="Barry K.W."/>
            <person name="Bonito G."/>
            <person name="Buee M."/>
            <person name="Carver A."/>
            <person name="Chen C."/>
            <person name="Cichocki N."/>
            <person name="Clum A."/>
            <person name="Culley D."/>
            <person name="Crous P.W."/>
            <person name="Fauchery L."/>
            <person name="Girlanda M."/>
            <person name="Hayes R."/>
            <person name="Keri Z."/>
            <person name="LaButti K."/>
            <person name="Lipzen A."/>
            <person name="Lombard V."/>
            <person name="Magnuson J."/>
            <person name="Maillard F."/>
            <person name="Morin E."/>
            <person name="Murat C."/>
            <person name="Nolan M."/>
            <person name="Ohm R."/>
            <person name="Pangilinan J."/>
            <person name="Pereira M."/>
            <person name="Perotto S."/>
            <person name="Peter M."/>
            <person name="Riley R."/>
            <person name="Sitrit Y."/>
            <person name="Stielow B."/>
            <person name="Szollosi G."/>
            <person name="Zifcakova L."/>
            <person name="Stursova M."/>
            <person name="Spatafora J.W."/>
            <person name="Tedersoo L."/>
            <person name="Vaario L.-M."/>
            <person name="Yamada A."/>
            <person name="Yan M."/>
            <person name="Wang P."/>
            <person name="Xu J."/>
            <person name="Bruns T."/>
            <person name="Baldrian P."/>
            <person name="Vilgalys R."/>
            <person name="Henrissat B."/>
            <person name="Grigoriev I.V."/>
            <person name="Hibbett D."/>
            <person name="Nagy L.G."/>
            <person name="Martin F.M."/>
        </authorList>
    </citation>
    <scope>NUCLEOTIDE SEQUENCE</scope>
    <source>
        <strain evidence="12">Prilba</strain>
    </source>
</reference>
<sequence>LRLLSLSSSILLSLQVTHALWPQPHSIQTGFSALRLAPQTSFTITVAFPNPPADLLAAVARTRTYLFTDTLARLVPSHGAEDLPTLANASTKALPGLTLRLEAEGAVQGEGEGVSNGDGVVVAREIAVEARAGIEEREEGYWLDVPAEGSGAVLSARSTLGLFRGLNTFAQLWFSYGESEEDCDGADAGDDGDGVVVYTLSAPVTIQDAPAYPYRGFMLDTARNYSPLSDIERTLDAMSWVHLNTFHWHIVDSQSFPLVVPNYTDIAQKGAYSSQSVYTPQDVAHIVSYAGARGIDVLVEIDTPGHTSAISKAHPEHVACAEATPWATYANEPPAGQLRLASPATINFTVGLLSAVAEMFPSGLFSTGGDEINARCYADDAQTQRDLDGRTLEQALDAFTQATHGALRKLGKTPVVWEEMVLNYNLTLSNDTIAMVWISSSDAAAVAAKGFRFIHAASNSFYLDCGAGGWVGDNPTGNSWCEPFKTWQNAYTFDPKASLSDAEAKLVLGGQHLLWTEQSGPENLDPIVWPRAAASAEVFWTGGGGNVSTALPRLHELGYRFRRRGVRAISLQPEWCALRPFACDLTA</sequence>
<keyword evidence="7" id="KW-0326">Glycosidase</keyword>
<comment type="similarity">
    <text evidence="2">Belongs to the glycosyl hydrolase 20 family.</text>
</comment>
<dbReference type="SUPFAM" id="SSF55545">
    <property type="entry name" value="beta-N-acetylhexosaminidase-like domain"/>
    <property type="match status" value="1"/>
</dbReference>
<evidence type="ECO:0000256" key="7">
    <source>
        <dbReference type="ARBA" id="ARBA00023295"/>
    </source>
</evidence>
<dbReference type="InterPro" id="IPR015883">
    <property type="entry name" value="Glyco_hydro_20_cat"/>
</dbReference>
<accession>A0A9P5MPW5</accession>
<dbReference type="CDD" id="cd06562">
    <property type="entry name" value="GH20_HexA_HexB-like"/>
    <property type="match status" value="1"/>
</dbReference>
<dbReference type="SUPFAM" id="SSF51445">
    <property type="entry name" value="(Trans)glycosidases"/>
    <property type="match status" value="1"/>
</dbReference>
<evidence type="ECO:0000256" key="5">
    <source>
        <dbReference type="ARBA" id="ARBA00022801"/>
    </source>
</evidence>
<evidence type="ECO:0000256" key="4">
    <source>
        <dbReference type="ARBA" id="ARBA00022729"/>
    </source>
</evidence>
<dbReference type="Pfam" id="PF14845">
    <property type="entry name" value="Glycohydro_20b2"/>
    <property type="match status" value="1"/>
</dbReference>
<dbReference type="InterPro" id="IPR029018">
    <property type="entry name" value="Hex-like_dom2"/>
</dbReference>
<dbReference type="InterPro" id="IPR029019">
    <property type="entry name" value="HEX_eukaryotic_N"/>
</dbReference>
<dbReference type="PRINTS" id="PR00738">
    <property type="entry name" value="GLHYDRLASE20"/>
</dbReference>
<evidence type="ECO:0000313" key="12">
    <source>
        <dbReference type="EMBL" id="KAF8470913.1"/>
    </source>
</evidence>
<dbReference type="EMBL" id="WHVB01000024">
    <property type="protein sequence ID" value="KAF8470913.1"/>
    <property type="molecule type" value="Genomic_DNA"/>
</dbReference>
<dbReference type="GO" id="GO:0030203">
    <property type="term" value="P:glycosaminoglycan metabolic process"/>
    <property type="evidence" value="ECO:0007669"/>
    <property type="project" value="TreeGrafter"/>
</dbReference>
<evidence type="ECO:0000256" key="8">
    <source>
        <dbReference type="PIRSR" id="PIRSR001093-1"/>
    </source>
</evidence>
<dbReference type="FunFam" id="3.20.20.80:FF:000063">
    <property type="entry name" value="Beta-hexosaminidase"/>
    <property type="match status" value="1"/>
</dbReference>
<dbReference type="GO" id="GO:0005975">
    <property type="term" value="P:carbohydrate metabolic process"/>
    <property type="evidence" value="ECO:0007669"/>
    <property type="project" value="InterPro"/>
</dbReference>
<evidence type="ECO:0000256" key="3">
    <source>
        <dbReference type="ARBA" id="ARBA00012663"/>
    </source>
</evidence>
<dbReference type="InterPro" id="IPR017853">
    <property type="entry name" value="GH"/>
</dbReference>
<feature type="chain" id="PRO_5040442112" description="beta-N-acetylhexosaminidase" evidence="9">
    <location>
        <begin position="20"/>
        <end position="587"/>
    </location>
</feature>
<dbReference type="GO" id="GO:0004563">
    <property type="term" value="F:beta-N-acetylhexosaminidase activity"/>
    <property type="evidence" value="ECO:0007669"/>
    <property type="project" value="UniProtKB-EC"/>
</dbReference>
<dbReference type="Gene3D" id="3.30.379.10">
    <property type="entry name" value="Chitobiase/beta-hexosaminidase domain 2-like"/>
    <property type="match status" value="1"/>
</dbReference>
<dbReference type="PANTHER" id="PTHR22600">
    <property type="entry name" value="BETA-HEXOSAMINIDASE"/>
    <property type="match status" value="1"/>
</dbReference>
<evidence type="ECO:0000256" key="6">
    <source>
        <dbReference type="ARBA" id="ARBA00023180"/>
    </source>
</evidence>
<protein>
    <recommendedName>
        <fullName evidence="3">beta-N-acetylhexosaminidase</fullName>
        <ecNumber evidence="3">3.2.1.52</ecNumber>
    </recommendedName>
</protein>
<feature type="domain" description="Beta-hexosaminidase eukaryotic type N-terminal" evidence="11">
    <location>
        <begin position="20"/>
        <end position="172"/>
    </location>
</feature>
<evidence type="ECO:0000256" key="2">
    <source>
        <dbReference type="ARBA" id="ARBA00006285"/>
    </source>
</evidence>
<proteinExistence type="inferred from homology"/>
<dbReference type="Gene3D" id="3.20.20.80">
    <property type="entry name" value="Glycosidases"/>
    <property type="match status" value="1"/>
</dbReference>
<keyword evidence="13" id="KW-1185">Reference proteome</keyword>
<feature type="signal peptide" evidence="9">
    <location>
        <begin position="1"/>
        <end position="19"/>
    </location>
</feature>
<dbReference type="OrthoDB" id="428480at2759"/>
<organism evidence="12 13">
    <name type="scientific">Russula ochroleuca</name>
    <dbReference type="NCBI Taxonomy" id="152965"/>
    <lineage>
        <taxon>Eukaryota</taxon>
        <taxon>Fungi</taxon>
        <taxon>Dikarya</taxon>
        <taxon>Basidiomycota</taxon>
        <taxon>Agaricomycotina</taxon>
        <taxon>Agaricomycetes</taxon>
        <taxon>Russulales</taxon>
        <taxon>Russulaceae</taxon>
        <taxon>Russula</taxon>
    </lineage>
</organism>
<evidence type="ECO:0000256" key="9">
    <source>
        <dbReference type="SAM" id="SignalP"/>
    </source>
</evidence>
<evidence type="ECO:0000259" key="11">
    <source>
        <dbReference type="Pfam" id="PF14845"/>
    </source>
</evidence>
<comment type="caution">
    <text evidence="12">The sequence shown here is derived from an EMBL/GenBank/DDBJ whole genome shotgun (WGS) entry which is preliminary data.</text>
</comment>
<name>A0A9P5MPW5_9AGAM</name>
<keyword evidence="4 9" id="KW-0732">Signal</keyword>
<evidence type="ECO:0000259" key="10">
    <source>
        <dbReference type="Pfam" id="PF00728"/>
    </source>
</evidence>
<dbReference type="PIRSF" id="PIRSF001093">
    <property type="entry name" value="B-hxosamndse_ab_euk"/>
    <property type="match status" value="1"/>
</dbReference>
<dbReference type="Pfam" id="PF00728">
    <property type="entry name" value="Glyco_hydro_20"/>
    <property type="match status" value="1"/>
</dbReference>
<evidence type="ECO:0000256" key="1">
    <source>
        <dbReference type="ARBA" id="ARBA00001231"/>
    </source>
</evidence>